<dbReference type="Gramene" id="EOY28419">
    <property type="protein sequence ID" value="EOY28419"/>
    <property type="gene ID" value="TCM_029990"/>
</dbReference>
<sequence>MVGLSRLCRPLLEHVSLFFCPLVGGDMATVTVTVSLQACSSFIGCWMEHVYGRSEFGDIQRMEFRSDVHASR</sequence>
<evidence type="ECO:0000313" key="2">
    <source>
        <dbReference type="Proteomes" id="UP000026915"/>
    </source>
</evidence>
<gene>
    <name evidence="1" type="ORF">TCM_029990</name>
</gene>
<keyword evidence="2" id="KW-1185">Reference proteome</keyword>
<dbReference type="InParanoid" id="A0A061GMS1"/>
<dbReference type="HOGENOM" id="CLU_2727337_0_0_1"/>
<dbReference type="Proteomes" id="UP000026915">
    <property type="component" value="Chromosome 6"/>
</dbReference>
<dbReference type="EMBL" id="CM001884">
    <property type="protein sequence ID" value="EOY28419.1"/>
    <property type="molecule type" value="Genomic_DNA"/>
</dbReference>
<protein>
    <submittedName>
        <fullName evidence="1">Uncharacterized protein</fullName>
    </submittedName>
</protein>
<accession>A0A061GMS1</accession>
<evidence type="ECO:0000313" key="1">
    <source>
        <dbReference type="EMBL" id="EOY28419.1"/>
    </source>
</evidence>
<name>A0A061GMS1_THECC</name>
<reference evidence="1 2" key="1">
    <citation type="journal article" date="2013" name="Genome Biol.">
        <title>The genome sequence of the most widely cultivated cacao type and its use to identify candidate genes regulating pod color.</title>
        <authorList>
            <person name="Motamayor J.C."/>
            <person name="Mockaitis K."/>
            <person name="Schmutz J."/>
            <person name="Haiminen N."/>
            <person name="Iii D.L."/>
            <person name="Cornejo O."/>
            <person name="Findley S.D."/>
            <person name="Zheng P."/>
            <person name="Utro F."/>
            <person name="Royaert S."/>
            <person name="Saski C."/>
            <person name="Jenkins J."/>
            <person name="Podicheti R."/>
            <person name="Zhao M."/>
            <person name="Scheffler B.E."/>
            <person name="Stack J.C."/>
            <person name="Feltus F.A."/>
            <person name="Mustiga G.M."/>
            <person name="Amores F."/>
            <person name="Phillips W."/>
            <person name="Marelli J.P."/>
            <person name="May G.D."/>
            <person name="Shapiro H."/>
            <person name="Ma J."/>
            <person name="Bustamante C.D."/>
            <person name="Schnell R.J."/>
            <person name="Main D."/>
            <person name="Gilbert D."/>
            <person name="Parida L."/>
            <person name="Kuhn D.N."/>
        </authorList>
    </citation>
    <scope>NUCLEOTIDE SEQUENCE [LARGE SCALE GENOMIC DNA]</scope>
    <source>
        <strain evidence="2">cv. Matina 1-6</strain>
    </source>
</reference>
<dbReference type="AlphaFoldDB" id="A0A061GMS1"/>
<proteinExistence type="predicted"/>
<organism evidence="1 2">
    <name type="scientific">Theobroma cacao</name>
    <name type="common">Cacao</name>
    <name type="synonym">Cocoa</name>
    <dbReference type="NCBI Taxonomy" id="3641"/>
    <lineage>
        <taxon>Eukaryota</taxon>
        <taxon>Viridiplantae</taxon>
        <taxon>Streptophyta</taxon>
        <taxon>Embryophyta</taxon>
        <taxon>Tracheophyta</taxon>
        <taxon>Spermatophyta</taxon>
        <taxon>Magnoliopsida</taxon>
        <taxon>eudicotyledons</taxon>
        <taxon>Gunneridae</taxon>
        <taxon>Pentapetalae</taxon>
        <taxon>rosids</taxon>
        <taxon>malvids</taxon>
        <taxon>Malvales</taxon>
        <taxon>Malvaceae</taxon>
        <taxon>Byttnerioideae</taxon>
        <taxon>Theobroma</taxon>
    </lineage>
</organism>